<proteinExistence type="predicted"/>
<dbReference type="HOGENOM" id="CLU_3220059_0_0_10"/>
<reference evidence="1 2" key="1">
    <citation type="submission" date="2009-10" db="EMBL/GenBank/DDBJ databases">
        <authorList>
            <person name="Qin X."/>
            <person name="Bachman B."/>
            <person name="Battles P."/>
            <person name="Bell A."/>
            <person name="Bess C."/>
            <person name="Bickham C."/>
            <person name="Chaboub L."/>
            <person name="Chen D."/>
            <person name="Coyle M."/>
            <person name="Deiros D.R."/>
            <person name="Dinh H."/>
            <person name="Forbes L."/>
            <person name="Fowler G."/>
            <person name="Francisco L."/>
            <person name="Fu Q."/>
            <person name="Gubbala S."/>
            <person name="Hale W."/>
            <person name="Han Y."/>
            <person name="Hemphill L."/>
            <person name="Highlander S.K."/>
            <person name="Hirani K."/>
            <person name="Hogues M."/>
            <person name="Jackson L."/>
            <person name="Jakkamsetti A."/>
            <person name="Javaid M."/>
            <person name="Jiang H."/>
            <person name="Korchina V."/>
            <person name="Kovar C."/>
            <person name="Lara F."/>
            <person name="Lee S."/>
            <person name="Mata R."/>
            <person name="Mathew T."/>
            <person name="Moen C."/>
            <person name="Morales K."/>
            <person name="Munidasa M."/>
            <person name="Nazareth L."/>
            <person name="Ngo R."/>
            <person name="Nguyen L."/>
            <person name="Okwuonu G."/>
            <person name="Ongeri F."/>
            <person name="Patil S."/>
            <person name="Petrosino J."/>
            <person name="Pham C."/>
            <person name="Pham P."/>
            <person name="Pu L.-L."/>
            <person name="Puazo M."/>
            <person name="Raj R."/>
            <person name="Reid J."/>
            <person name="Rouhana J."/>
            <person name="Saada N."/>
            <person name="Shang Y."/>
            <person name="Simmons D."/>
            <person name="Thornton R."/>
            <person name="Warren J."/>
            <person name="Weissenberger G."/>
            <person name="Zhang J."/>
            <person name="Zhang L."/>
            <person name="Zhou C."/>
            <person name="Zhu D."/>
            <person name="Muzny D."/>
            <person name="Worley K."/>
            <person name="Gibbs R."/>
        </authorList>
    </citation>
    <scope>NUCLEOTIDE SEQUENCE [LARGE SCALE GENOMIC DNA]</scope>
    <source>
        <strain evidence="1 2">DSM 17361</strain>
    </source>
</reference>
<dbReference type="AlphaFoldDB" id="D1PZE8"/>
<dbReference type="EMBL" id="ACKS01000084">
    <property type="protein sequence ID" value="EFA43217.1"/>
    <property type="molecule type" value="Genomic_DNA"/>
</dbReference>
<accession>D1PZE8</accession>
<sequence length="44" mass="5467">MEIIREFSANILFYLLFGCKDNTFRQKQQTNYNFFVWFSFKTTE</sequence>
<keyword evidence="2" id="KW-1185">Reference proteome</keyword>
<gene>
    <name evidence="1" type="ORF">HMPREF0645_2333</name>
</gene>
<protein>
    <recommendedName>
        <fullName evidence="3">Lipoprotein</fullName>
    </recommendedName>
</protein>
<comment type="caution">
    <text evidence="1">The sequence shown here is derived from an EMBL/GenBank/DDBJ whole genome shotgun (WGS) entry which is preliminary data.</text>
</comment>
<dbReference type="PROSITE" id="PS51257">
    <property type="entry name" value="PROKAR_LIPOPROTEIN"/>
    <property type="match status" value="1"/>
</dbReference>
<evidence type="ECO:0000313" key="2">
    <source>
        <dbReference type="Proteomes" id="UP000003160"/>
    </source>
</evidence>
<name>D1PZE8_9BACT</name>
<organism evidence="1 2">
    <name type="scientific">Hallella bergensis DSM 17361</name>
    <dbReference type="NCBI Taxonomy" id="585502"/>
    <lineage>
        <taxon>Bacteria</taxon>
        <taxon>Pseudomonadati</taxon>
        <taxon>Bacteroidota</taxon>
        <taxon>Bacteroidia</taxon>
        <taxon>Bacteroidales</taxon>
        <taxon>Prevotellaceae</taxon>
        <taxon>Hallella</taxon>
    </lineage>
</organism>
<evidence type="ECO:0000313" key="1">
    <source>
        <dbReference type="EMBL" id="EFA43217.1"/>
    </source>
</evidence>
<dbReference type="Proteomes" id="UP000003160">
    <property type="component" value="Unassembled WGS sequence"/>
</dbReference>
<evidence type="ECO:0008006" key="3">
    <source>
        <dbReference type="Google" id="ProtNLM"/>
    </source>
</evidence>